<comment type="caution">
    <text evidence="2">The sequence shown here is derived from an EMBL/GenBank/DDBJ whole genome shotgun (WGS) entry which is preliminary data.</text>
</comment>
<dbReference type="EMBL" id="FCOJ02000083">
    <property type="protein sequence ID" value="SAK92937.1"/>
    <property type="molecule type" value="Genomic_DNA"/>
</dbReference>
<reference evidence="2" key="1">
    <citation type="submission" date="2016-01" db="EMBL/GenBank/DDBJ databases">
        <authorList>
            <person name="Peeters C."/>
        </authorList>
    </citation>
    <scope>NUCLEOTIDE SEQUENCE [LARGE SCALE GENOMIC DNA]</scope>
    <source>
        <strain evidence="2">LMG 29325</strain>
    </source>
</reference>
<gene>
    <name evidence="2" type="ORF">AWB82_06659</name>
</gene>
<feature type="region of interest" description="Disordered" evidence="1">
    <location>
        <begin position="14"/>
        <end position="43"/>
    </location>
</feature>
<evidence type="ECO:0000313" key="2">
    <source>
        <dbReference type="EMBL" id="SAK92937.1"/>
    </source>
</evidence>
<accession>A0A158DGJ4</accession>
<organism evidence="2 3">
    <name type="scientific">Caballeronia glebae</name>
    <dbReference type="NCBI Taxonomy" id="1777143"/>
    <lineage>
        <taxon>Bacteria</taxon>
        <taxon>Pseudomonadati</taxon>
        <taxon>Pseudomonadota</taxon>
        <taxon>Betaproteobacteria</taxon>
        <taxon>Burkholderiales</taxon>
        <taxon>Burkholderiaceae</taxon>
        <taxon>Caballeronia</taxon>
    </lineage>
</organism>
<protein>
    <submittedName>
        <fullName evidence="2">Uncharacterized protein</fullName>
    </submittedName>
</protein>
<evidence type="ECO:0000256" key="1">
    <source>
        <dbReference type="SAM" id="MobiDB-lite"/>
    </source>
</evidence>
<name>A0A158DGJ4_9BURK</name>
<keyword evidence="3" id="KW-1185">Reference proteome</keyword>
<sequence>MQRTTELWLLAVGDGNGESAPARSDRKTPRKPRNGPFWKGGSAKSNTAWGGNNSIRSTVGVLVDRCPICLVITTPDTYFTRLVAARCRLVLLLQPPAPQTVIQGSNSIADFLRYCHPECPPNAKGECSRDKANQYLSHGREAGAAAVEKRGEYADGREC</sequence>
<evidence type="ECO:0000313" key="3">
    <source>
        <dbReference type="Proteomes" id="UP000054596"/>
    </source>
</evidence>
<proteinExistence type="predicted"/>
<dbReference type="Proteomes" id="UP000054596">
    <property type="component" value="Unassembled WGS sequence"/>
</dbReference>
<dbReference type="AlphaFoldDB" id="A0A158DGJ4"/>